<feature type="domain" description="EF-hand" evidence="4">
    <location>
        <begin position="3"/>
        <end position="38"/>
    </location>
</feature>
<dbReference type="Gene3D" id="1.10.238.10">
    <property type="entry name" value="EF-hand"/>
    <property type="match status" value="2"/>
</dbReference>
<accession>A0A7N1A316</accession>
<keyword evidence="2" id="KW-0677">Repeat</keyword>
<dbReference type="Pfam" id="PF13499">
    <property type="entry name" value="EF-hand_7"/>
    <property type="match status" value="1"/>
</dbReference>
<evidence type="ECO:0000256" key="3">
    <source>
        <dbReference type="ARBA" id="ARBA00022837"/>
    </source>
</evidence>
<organism evidence="5 6">
    <name type="scientific">Kalanchoe fedtschenkoi</name>
    <name type="common">Lavender scallops</name>
    <name type="synonym">South American air plant</name>
    <dbReference type="NCBI Taxonomy" id="63787"/>
    <lineage>
        <taxon>Eukaryota</taxon>
        <taxon>Viridiplantae</taxon>
        <taxon>Streptophyta</taxon>
        <taxon>Embryophyta</taxon>
        <taxon>Tracheophyta</taxon>
        <taxon>Spermatophyta</taxon>
        <taxon>Magnoliopsida</taxon>
        <taxon>eudicotyledons</taxon>
        <taxon>Gunneridae</taxon>
        <taxon>Pentapetalae</taxon>
        <taxon>Saxifragales</taxon>
        <taxon>Crassulaceae</taxon>
        <taxon>Kalanchoe</taxon>
    </lineage>
</organism>
<dbReference type="InterPro" id="IPR002048">
    <property type="entry name" value="EF_hand_dom"/>
</dbReference>
<evidence type="ECO:0000313" key="5">
    <source>
        <dbReference type="EnsemblPlants" id="Kaladp0086s0053.1.v1.1.CDS.1"/>
    </source>
</evidence>
<dbReference type="InterPro" id="IPR018247">
    <property type="entry name" value="EF_Hand_1_Ca_BS"/>
</dbReference>
<dbReference type="PROSITE" id="PS00018">
    <property type="entry name" value="EF_HAND_1"/>
    <property type="match status" value="3"/>
</dbReference>
<proteinExistence type="predicted"/>
<dbReference type="CDD" id="cd00051">
    <property type="entry name" value="EFh"/>
    <property type="match status" value="2"/>
</dbReference>
<dbReference type="Pfam" id="PF13833">
    <property type="entry name" value="EF-hand_8"/>
    <property type="match status" value="1"/>
</dbReference>
<dbReference type="Gramene" id="Kaladp0086s0053.1.v1.1">
    <property type="protein sequence ID" value="Kaladp0086s0053.1.v1.1.CDS.1"/>
    <property type="gene ID" value="Kaladp0086s0053.v1.1"/>
</dbReference>
<evidence type="ECO:0000259" key="4">
    <source>
        <dbReference type="PROSITE" id="PS50222"/>
    </source>
</evidence>
<dbReference type="PROSITE" id="PS50222">
    <property type="entry name" value="EF_HAND_2"/>
    <property type="match status" value="2"/>
</dbReference>
<evidence type="ECO:0000313" key="6">
    <source>
        <dbReference type="Proteomes" id="UP000594263"/>
    </source>
</evidence>
<sequence>MAERQSQYELVFNHFDGNGDGKLSPAELQRGVTSLGGELSLAEAEAVVAWSDADGDKLLDLDEFVRFVNVEEEAERVAVLREAFNVYKIDDGSERITADSLKRMLGRLGERRSVEECTVMLSKFDLDGDGVLDFDEFKVMMS</sequence>
<reference evidence="5" key="1">
    <citation type="submission" date="2021-01" db="UniProtKB">
        <authorList>
            <consortium name="EnsemblPlants"/>
        </authorList>
    </citation>
    <scope>IDENTIFICATION</scope>
</reference>
<keyword evidence="1" id="KW-0479">Metal-binding</keyword>
<evidence type="ECO:0000256" key="2">
    <source>
        <dbReference type="ARBA" id="ARBA00022737"/>
    </source>
</evidence>
<evidence type="ECO:0000256" key="1">
    <source>
        <dbReference type="ARBA" id="ARBA00022723"/>
    </source>
</evidence>
<feature type="domain" description="EF-hand" evidence="4">
    <location>
        <begin position="112"/>
        <end position="142"/>
    </location>
</feature>
<dbReference type="InterPro" id="IPR039647">
    <property type="entry name" value="EF_hand_pair_protein_CML-like"/>
</dbReference>
<dbReference type="FunFam" id="1.10.238.10:FF:000001">
    <property type="entry name" value="Calmodulin 1"/>
    <property type="match status" value="1"/>
</dbReference>
<dbReference type="Proteomes" id="UP000594263">
    <property type="component" value="Unplaced"/>
</dbReference>
<name>A0A7N1A316_KALFE</name>
<protein>
    <recommendedName>
        <fullName evidence="4">EF-hand domain-containing protein</fullName>
    </recommendedName>
</protein>
<dbReference type="SMART" id="SM00054">
    <property type="entry name" value="EFh"/>
    <property type="match status" value="4"/>
</dbReference>
<keyword evidence="3" id="KW-0106">Calcium</keyword>
<dbReference type="SUPFAM" id="SSF47473">
    <property type="entry name" value="EF-hand"/>
    <property type="match status" value="1"/>
</dbReference>
<dbReference type="PANTHER" id="PTHR10891">
    <property type="entry name" value="EF-HAND CALCIUM-BINDING DOMAIN CONTAINING PROTEIN"/>
    <property type="match status" value="1"/>
</dbReference>
<dbReference type="InterPro" id="IPR011992">
    <property type="entry name" value="EF-hand-dom_pair"/>
</dbReference>
<dbReference type="OMA" id="PDQMDGM"/>
<dbReference type="EnsemblPlants" id="Kaladp0086s0053.1.v1.1">
    <property type="protein sequence ID" value="Kaladp0086s0053.1.v1.1.CDS.1"/>
    <property type="gene ID" value="Kaladp0086s0053.v1.1"/>
</dbReference>
<dbReference type="GO" id="GO:0005509">
    <property type="term" value="F:calcium ion binding"/>
    <property type="evidence" value="ECO:0007669"/>
    <property type="project" value="InterPro"/>
</dbReference>
<keyword evidence="6" id="KW-1185">Reference proteome</keyword>
<dbReference type="AlphaFoldDB" id="A0A7N1A316"/>